<dbReference type="SMART" id="SM00717">
    <property type="entry name" value="SANT"/>
    <property type="match status" value="1"/>
</dbReference>
<evidence type="ECO:0000256" key="3">
    <source>
        <dbReference type="SAM" id="MobiDB-lite"/>
    </source>
</evidence>
<dbReference type="PROSITE" id="PS50090">
    <property type="entry name" value="MYB_LIKE"/>
    <property type="match status" value="1"/>
</dbReference>
<name>A0AAW1N5J7_SAPOF</name>
<feature type="domain" description="Myb-like" evidence="4">
    <location>
        <begin position="370"/>
        <end position="424"/>
    </location>
</feature>
<accession>A0AAW1N5J7</accession>
<protein>
    <submittedName>
        <fullName evidence="6">Uncharacterized protein</fullName>
    </submittedName>
</protein>
<keyword evidence="7" id="KW-1185">Reference proteome</keyword>
<sequence length="478" mass="54584">MNSTKEEPWIADVTYGVTDGDHKWEESEYDPASPLYLDSNFEEAFKIDDVASVFHYEPIARLDRLKSNMTKEHNNEDRDFNGLLCEDEIANLTLAVYLPQFHEDHIMDANVDFAKKVSELDFKFCDDELNFGNFRTVINCPETSNQVARVSELSVSLPKGLSSTACETSDVIGSECRHEPLNNQFVEVSELSVPLPKGLRITACEMHDVVESKCRHEPLIEDELYLSSSEERTSNKCSVITDTQKICCANDEQYSQSDKVNLEDQSIKVEDFLMNRLSTNSPFGEKAVRSRQKRACHPPKKYAELLPIPKPRRGRPKKYPMSSSKDKNPGVMSQKNLHGKSSKRKAAKVSKGNLELDSDDDYRPYASCFRNKKYNKQWTLDEVVKVVDGITHCGLGQWTAIQRKFFSSTCRTPTDIRDKWRNLVKTNFGKLKNKRKDGRQRKGSLCLPNTIIERIKELAKVIPQCRSEHEGILSDSSY</sequence>
<dbReference type="EMBL" id="JBDFQZ010000001">
    <property type="protein sequence ID" value="KAK9755604.1"/>
    <property type="molecule type" value="Genomic_DNA"/>
</dbReference>
<feature type="compositionally biased region" description="Basic residues" evidence="3">
    <location>
        <begin position="337"/>
        <end position="348"/>
    </location>
</feature>
<comment type="subcellular location">
    <subcellularLocation>
        <location evidence="1">Nucleus</location>
    </subcellularLocation>
</comment>
<dbReference type="PROSITE" id="PS51294">
    <property type="entry name" value="HTH_MYB"/>
    <property type="match status" value="1"/>
</dbReference>
<feature type="region of interest" description="Disordered" evidence="3">
    <location>
        <begin position="283"/>
        <end position="352"/>
    </location>
</feature>
<evidence type="ECO:0000313" key="6">
    <source>
        <dbReference type="EMBL" id="KAK9755604.1"/>
    </source>
</evidence>
<dbReference type="SUPFAM" id="SSF46689">
    <property type="entry name" value="Homeodomain-like"/>
    <property type="match status" value="1"/>
</dbReference>
<dbReference type="InterPro" id="IPR017930">
    <property type="entry name" value="Myb_dom"/>
</dbReference>
<evidence type="ECO:0000259" key="4">
    <source>
        <dbReference type="PROSITE" id="PS50090"/>
    </source>
</evidence>
<dbReference type="PANTHER" id="PTHR47122:SF8">
    <property type="entry name" value="MYB-LIKE DOMAIN-CONTAINING PROTEIN"/>
    <property type="match status" value="1"/>
</dbReference>
<dbReference type="Gene3D" id="1.10.246.220">
    <property type="match status" value="1"/>
</dbReference>
<organism evidence="6 7">
    <name type="scientific">Saponaria officinalis</name>
    <name type="common">Common soapwort</name>
    <name type="synonym">Lychnis saponaria</name>
    <dbReference type="NCBI Taxonomy" id="3572"/>
    <lineage>
        <taxon>Eukaryota</taxon>
        <taxon>Viridiplantae</taxon>
        <taxon>Streptophyta</taxon>
        <taxon>Embryophyta</taxon>
        <taxon>Tracheophyta</taxon>
        <taxon>Spermatophyta</taxon>
        <taxon>Magnoliopsida</taxon>
        <taxon>eudicotyledons</taxon>
        <taxon>Gunneridae</taxon>
        <taxon>Pentapetalae</taxon>
        <taxon>Caryophyllales</taxon>
        <taxon>Caryophyllaceae</taxon>
        <taxon>Caryophylleae</taxon>
        <taxon>Saponaria</taxon>
    </lineage>
</organism>
<evidence type="ECO:0000259" key="5">
    <source>
        <dbReference type="PROSITE" id="PS51294"/>
    </source>
</evidence>
<dbReference type="InterPro" id="IPR009057">
    <property type="entry name" value="Homeodomain-like_sf"/>
</dbReference>
<dbReference type="InterPro" id="IPR001005">
    <property type="entry name" value="SANT/Myb"/>
</dbReference>
<keyword evidence="2" id="KW-0539">Nucleus</keyword>
<feature type="domain" description="HTH myb-type" evidence="5">
    <location>
        <begin position="378"/>
        <end position="428"/>
    </location>
</feature>
<dbReference type="CDD" id="cd11660">
    <property type="entry name" value="SANT_TRF"/>
    <property type="match status" value="1"/>
</dbReference>
<evidence type="ECO:0000256" key="2">
    <source>
        <dbReference type="ARBA" id="ARBA00023242"/>
    </source>
</evidence>
<proteinExistence type="predicted"/>
<dbReference type="GO" id="GO:0005634">
    <property type="term" value="C:nucleus"/>
    <property type="evidence" value="ECO:0007669"/>
    <property type="project" value="UniProtKB-SubCell"/>
</dbReference>
<comment type="caution">
    <text evidence="6">The sequence shown here is derived from an EMBL/GenBank/DDBJ whole genome shotgun (WGS) entry which is preliminary data.</text>
</comment>
<evidence type="ECO:0000256" key="1">
    <source>
        <dbReference type="ARBA" id="ARBA00004123"/>
    </source>
</evidence>
<dbReference type="AlphaFoldDB" id="A0AAW1N5J7"/>
<dbReference type="Pfam" id="PF00249">
    <property type="entry name" value="Myb_DNA-binding"/>
    <property type="match status" value="1"/>
</dbReference>
<dbReference type="Proteomes" id="UP001443914">
    <property type="component" value="Unassembled WGS sequence"/>
</dbReference>
<dbReference type="PANTHER" id="PTHR47122">
    <property type="entry name" value="MYB-LIKE DNA-BINDING DOMAIN CONTAINING PROTEIN, EXPRESSED"/>
    <property type="match status" value="1"/>
</dbReference>
<gene>
    <name evidence="6" type="ORF">RND81_01G037400</name>
</gene>
<reference evidence="6" key="1">
    <citation type="submission" date="2024-03" db="EMBL/GenBank/DDBJ databases">
        <title>WGS assembly of Saponaria officinalis var. Norfolk2.</title>
        <authorList>
            <person name="Jenkins J."/>
            <person name="Shu S."/>
            <person name="Grimwood J."/>
            <person name="Barry K."/>
            <person name="Goodstein D."/>
            <person name="Schmutz J."/>
            <person name="Leebens-Mack J."/>
            <person name="Osbourn A."/>
        </authorList>
    </citation>
    <scope>NUCLEOTIDE SEQUENCE [LARGE SCALE GENOMIC DNA]</scope>
    <source>
        <strain evidence="6">JIC</strain>
    </source>
</reference>
<evidence type="ECO:0000313" key="7">
    <source>
        <dbReference type="Proteomes" id="UP001443914"/>
    </source>
</evidence>
<feature type="compositionally biased region" description="Basic residues" evidence="3">
    <location>
        <begin position="289"/>
        <end position="300"/>
    </location>
</feature>